<dbReference type="OrthoDB" id="882303at2"/>
<name>A0A3D9FW93_9FLAO</name>
<proteinExistence type="predicted"/>
<dbReference type="InterPro" id="IPR025460">
    <property type="entry name" value="DUF4280"/>
</dbReference>
<organism evidence="1 2">
    <name type="scientific">Flavobacterium cutihirudinis</name>
    <dbReference type="NCBI Taxonomy" id="1265740"/>
    <lineage>
        <taxon>Bacteria</taxon>
        <taxon>Pseudomonadati</taxon>
        <taxon>Bacteroidota</taxon>
        <taxon>Flavobacteriia</taxon>
        <taxon>Flavobacteriales</taxon>
        <taxon>Flavobacteriaceae</taxon>
        <taxon>Flavobacterium</taxon>
    </lineage>
</organism>
<gene>
    <name evidence="1" type="ORF">BD847_1752</name>
</gene>
<sequence length="399" mass="44146">MSEKHFVVQGATCKCKFSEDSSKTDKIKVKTHSKHFANDKEGSEKLIATTKELGKTLEKNTFGKCKKQPAGSNFLPCQAVITQWSGFYEKVTLSNQGKILLENSKATCPMGAPDCIEIVNHGQTAEPSEQNFKNINPMVHNLINPMVDVREMYIEEAKHEGLKFNDGENLDDIYINTTDASVLINYGKSDGDIRMISKSDFGEFESVSDFKIKNDKLKESSMIVTIDDTQIQGKIQEIHQLTINKEQQAYLVLDRTTAKIIAISGKEGIDGKAEIDYYTIGNSKPMVKENNAKYALLGQIHTHNLMKSEPKNPNQIGGSDTIQNAFGTSELDKQTAKNLGLNIYALDSWNYSNKNAEVTIGRVTPSGKETKGIGKTHGKGDGKKTVNIGLECLNLRVGR</sequence>
<evidence type="ECO:0000313" key="2">
    <source>
        <dbReference type="Proteomes" id="UP000257004"/>
    </source>
</evidence>
<dbReference type="AlphaFoldDB" id="A0A3D9FW93"/>
<dbReference type="EMBL" id="QRDQ01000008">
    <property type="protein sequence ID" value="RED25013.1"/>
    <property type="molecule type" value="Genomic_DNA"/>
</dbReference>
<evidence type="ECO:0000313" key="1">
    <source>
        <dbReference type="EMBL" id="RED25013.1"/>
    </source>
</evidence>
<accession>A0A3D9FW93</accession>
<dbReference type="Pfam" id="PF14107">
    <property type="entry name" value="DUF4280"/>
    <property type="match status" value="1"/>
</dbReference>
<protein>
    <submittedName>
        <fullName evidence="1">Uncharacterized protein DUF4280</fullName>
    </submittedName>
</protein>
<dbReference type="Proteomes" id="UP000257004">
    <property type="component" value="Unassembled WGS sequence"/>
</dbReference>
<dbReference type="RefSeq" id="WP_115887862.1">
    <property type="nucleotide sequence ID" value="NZ_QRDQ01000008.1"/>
</dbReference>
<reference evidence="1 2" key="1">
    <citation type="submission" date="2018-07" db="EMBL/GenBank/DDBJ databases">
        <title>Genomic Encyclopedia of Archaeal and Bacterial Type Strains, Phase II (KMG-II): from individual species to whole genera.</title>
        <authorList>
            <person name="Goeker M."/>
        </authorList>
    </citation>
    <scope>NUCLEOTIDE SEQUENCE [LARGE SCALE GENOMIC DNA]</scope>
    <source>
        <strain evidence="1 2">DSM 25795</strain>
    </source>
</reference>
<keyword evidence="2" id="KW-1185">Reference proteome</keyword>
<comment type="caution">
    <text evidence="1">The sequence shown here is derived from an EMBL/GenBank/DDBJ whole genome shotgun (WGS) entry which is preliminary data.</text>
</comment>